<feature type="compositionally biased region" description="Polar residues" evidence="7">
    <location>
        <begin position="247"/>
        <end position="261"/>
    </location>
</feature>
<reference evidence="9" key="2">
    <citation type="submission" date="2023-05" db="EMBL/GenBank/DDBJ databases">
        <authorList>
            <consortium name="Lawrence Berkeley National Laboratory"/>
            <person name="Steindorff A."/>
            <person name="Hensen N."/>
            <person name="Bonometti L."/>
            <person name="Westerberg I."/>
            <person name="Brannstrom I.O."/>
            <person name="Guillou S."/>
            <person name="Cros-Aarteil S."/>
            <person name="Calhoun S."/>
            <person name="Haridas S."/>
            <person name="Kuo A."/>
            <person name="Mondo S."/>
            <person name="Pangilinan J."/>
            <person name="Riley R."/>
            <person name="Labutti K."/>
            <person name="Andreopoulos B."/>
            <person name="Lipzen A."/>
            <person name="Chen C."/>
            <person name="Yanf M."/>
            <person name="Daum C."/>
            <person name="Ng V."/>
            <person name="Clum A."/>
            <person name="Ohm R."/>
            <person name="Martin F."/>
            <person name="Silar P."/>
            <person name="Natvig D."/>
            <person name="Lalanne C."/>
            <person name="Gautier V."/>
            <person name="Ament-Velasquez S.L."/>
            <person name="Kruys A."/>
            <person name="Hutchinson M.I."/>
            <person name="Powell A.J."/>
            <person name="Barry K."/>
            <person name="Miller A.N."/>
            <person name="Grigoriev I.V."/>
            <person name="Debuchy R."/>
            <person name="Gladieux P."/>
            <person name="Thoren M.H."/>
            <person name="Johannesson H."/>
        </authorList>
    </citation>
    <scope>NUCLEOTIDE SEQUENCE</scope>
    <source>
        <strain evidence="9">CBS 532.94</strain>
    </source>
</reference>
<dbReference type="GO" id="GO:0005634">
    <property type="term" value="C:nucleus"/>
    <property type="evidence" value="ECO:0007669"/>
    <property type="project" value="TreeGrafter"/>
</dbReference>
<feature type="compositionally biased region" description="Low complexity" evidence="7">
    <location>
        <begin position="172"/>
        <end position="185"/>
    </location>
</feature>
<name>A0AAN7HHF7_9PEZI</name>
<keyword evidence="10" id="KW-1185">Reference proteome</keyword>
<feature type="compositionally biased region" description="Basic and acidic residues" evidence="7">
    <location>
        <begin position="99"/>
        <end position="115"/>
    </location>
</feature>
<dbReference type="FunFam" id="3.30.200.20:FF:000131">
    <property type="entry name" value="Dual specificity protein kinase TTK"/>
    <property type="match status" value="1"/>
</dbReference>
<protein>
    <submittedName>
        <fullName evidence="9">Kinase-like domain-containing protein</fullName>
    </submittedName>
</protein>
<feature type="compositionally biased region" description="Polar residues" evidence="7">
    <location>
        <begin position="316"/>
        <end position="327"/>
    </location>
</feature>
<dbReference type="GO" id="GO:0004674">
    <property type="term" value="F:protein serine/threonine kinase activity"/>
    <property type="evidence" value="ECO:0007669"/>
    <property type="project" value="UniProtKB-KW"/>
</dbReference>
<keyword evidence="5 6" id="KW-0067">ATP-binding</keyword>
<evidence type="ECO:0000313" key="10">
    <source>
        <dbReference type="Proteomes" id="UP001303760"/>
    </source>
</evidence>
<dbReference type="PANTHER" id="PTHR22974">
    <property type="entry name" value="MIXED LINEAGE PROTEIN KINASE"/>
    <property type="match status" value="1"/>
</dbReference>
<gene>
    <name evidence="9" type="ORF">C8A03DRAFT_41845</name>
</gene>
<dbReference type="GO" id="GO:0007094">
    <property type="term" value="P:mitotic spindle assembly checkpoint signaling"/>
    <property type="evidence" value="ECO:0007669"/>
    <property type="project" value="TreeGrafter"/>
</dbReference>
<keyword evidence="3 6" id="KW-0547">Nucleotide-binding</keyword>
<evidence type="ECO:0000256" key="2">
    <source>
        <dbReference type="ARBA" id="ARBA00022679"/>
    </source>
</evidence>
<evidence type="ECO:0000256" key="3">
    <source>
        <dbReference type="ARBA" id="ARBA00022741"/>
    </source>
</evidence>
<dbReference type="InterPro" id="IPR011009">
    <property type="entry name" value="Kinase-like_dom_sf"/>
</dbReference>
<dbReference type="AlphaFoldDB" id="A0AAN7HHF7"/>
<dbReference type="InterPro" id="IPR017441">
    <property type="entry name" value="Protein_kinase_ATP_BS"/>
</dbReference>
<evidence type="ECO:0000256" key="1">
    <source>
        <dbReference type="ARBA" id="ARBA00022527"/>
    </source>
</evidence>
<organism evidence="9 10">
    <name type="scientific">Achaetomium macrosporum</name>
    <dbReference type="NCBI Taxonomy" id="79813"/>
    <lineage>
        <taxon>Eukaryota</taxon>
        <taxon>Fungi</taxon>
        <taxon>Dikarya</taxon>
        <taxon>Ascomycota</taxon>
        <taxon>Pezizomycotina</taxon>
        <taxon>Sordariomycetes</taxon>
        <taxon>Sordariomycetidae</taxon>
        <taxon>Sordariales</taxon>
        <taxon>Chaetomiaceae</taxon>
        <taxon>Achaetomium</taxon>
    </lineage>
</organism>
<dbReference type="GO" id="GO:0005524">
    <property type="term" value="F:ATP binding"/>
    <property type="evidence" value="ECO:0007669"/>
    <property type="project" value="UniProtKB-UniRule"/>
</dbReference>
<dbReference type="GO" id="GO:0000776">
    <property type="term" value="C:kinetochore"/>
    <property type="evidence" value="ECO:0007669"/>
    <property type="project" value="TreeGrafter"/>
</dbReference>
<feature type="compositionally biased region" description="Basic and acidic residues" evidence="7">
    <location>
        <begin position="302"/>
        <end position="315"/>
    </location>
</feature>
<dbReference type="PROSITE" id="PS00107">
    <property type="entry name" value="PROTEIN_KINASE_ATP"/>
    <property type="match status" value="1"/>
</dbReference>
<feature type="compositionally biased region" description="Low complexity" evidence="7">
    <location>
        <begin position="116"/>
        <end position="128"/>
    </location>
</feature>
<dbReference type="Proteomes" id="UP001303760">
    <property type="component" value="Unassembled WGS sequence"/>
</dbReference>
<proteinExistence type="predicted"/>
<evidence type="ECO:0000313" key="9">
    <source>
        <dbReference type="EMBL" id="KAK4240634.1"/>
    </source>
</evidence>
<dbReference type="Gene3D" id="3.30.200.20">
    <property type="entry name" value="Phosphorylase Kinase, domain 1"/>
    <property type="match status" value="1"/>
</dbReference>
<keyword evidence="2" id="KW-0808">Transferase</keyword>
<evidence type="ECO:0000256" key="6">
    <source>
        <dbReference type="PROSITE-ProRule" id="PRU10141"/>
    </source>
</evidence>
<dbReference type="GO" id="GO:0004712">
    <property type="term" value="F:protein serine/threonine/tyrosine kinase activity"/>
    <property type="evidence" value="ECO:0007669"/>
    <property type="project" value="TreeGrafter"/>
</dbReference>
<dbReference type="SMART" id="SM00220">
    <property type="entry name" value="S_TKc"/>
    <property type="match status" value="1"/>
</dbReference>
<dbReference type="PANTHER" id="PTHR22974:SF21">
    <property type="entry name" value="DUAL SPECIFICITY PROTEIN KINASE TTK"/>
    <property type="match status" value="1"/>
</dbReference>
<dbReference type="EMBL" id="MU860036">
    <property type="protein sequence ID" value="KAK4240634.1"/>
    <property type="molecule type" value="Genomic_DNA"/>
</dbReference>
<dbReference type="PROSITE" id="PS00108">
    <property type="entry name" value="PROTEIN_KINASE_ST"/>
    <property type="match status" value="1"/>
</dbReference>
<evidence type="ECO:0000256" key="5">
    <source>
        <dbReference type="ARBA" id="ARBA00022840"/>
    </source>
</evidence>
<feature type="compositionally biased region" description="Low complexity" evidence="7">
    <location>
        <begin position="141"/>
        <end position="157"/>
    </location>
</feature>
<dbReference type="InterPro" id="IPR000719">
    <property type="entry name" value="Prot_kinase_dom"/>
</dbReference>
<evidence type="ECO:0000256" key="7">
    <source>
        <dbReference type="SAM" id="MobiDB-lite"/>
    </source>
</evidence>
<keyword evidence="4 9" id="KW-0418">Kinase</keyword>
<dbReference type="SUPFAM" id="SSF56112">
    <property type="entry name" value="Protein kinase-like (PK-like)"/>
    <property type="match status" value="1"/>
</dbReference>
<sequence length="769" mass="84025">MDQVTGSASNHRGCQSKPFLKPAIFQANAQVQQLPSTYDDDITSELEECLRPMKLSALTKAILGDNYPSDASLPGESVLDGRAPRTPIKTCIPAPVRRTSGDQESLWRRSQERGNRSSSTPPSWSRSRVASRKSSIPTARRPASATSSNKSSPTSNRADSARPRRRVVRLHSNSSANTANNSSSTPGYLRRTISSSTKVKRPASSDGPKVAKVKSRVGQHEQPVETPPVPVRTVRIAVGSSGHKRTSAVSSNAPSNYNTRSASREVLPGSASITRPSVPAVKRAVKTPGGYLSGPARRGLRRQSEEVPKLQESKVSEQQPSQIRNSQDPLSIALNTVNSAPSAMASNPRPSQIRARHAPPSLASNPVGPVTSGSPGIALVPLQKSKDEDKENEAPSMARIMIRGKDDALVSSNLNNQRQAPPPPPKMSVVDTVTTSAGASTAGQVNRKKQFLFRVNGRSYTRIDTLGRGGSGKVYRVSAESGKLLALKRVSLGSLSEKTKGYQWQEVDLLKRLAGVDRVVQMIDYEYSPSKETLTLVLEAGELDFQAFLRGRNAEDSEFDPTFVRYWWKEMVECVRAVHAKDIVHSDLKPANFVLCQGRLKVIDFGIANRIEIEETVHVHRESQVGTPNYLSPESLLDVNEYALSSAAQRLITAPQSQKVKHYKIGKASDVWSLGCILYQMVYGAPPFANSPHMIARVQAICDWDHVIPLPDVTMASAPVPPSLIRTMRRCLNRDASLRPTCDELLSKTDPFLYPLELQEVYRVATLTC</sequence>
<comment type="caution">
    <text evidence="9">The sequence shown here is derived from an EMBL/GenBank/DDBJ whole genome shotgun (WGS) entry which is preliminary data.</text>
</comment>
<dbReference type="GO" id="GO:0033316">
    <property type="term" value="P:meiotic spindle assembly checkpoint signaling"/>
    <property type="evidence" value="ECO:0007669"/>
    <property type="project" value="TreeGrafter"/>
</dbReference>
<keyword evidence="1" id="KW-0723">Serine/threonine-protein kinase</keyword>
<dbReference type="PROSITE" id="PS50011">
    <property type="entry name" value="PROTEIN_KINASE_DOM"/>
    <property type="match status" value="1"/>
</dbReference>
<evidence type="ECO:0000256" key="4">
    <source>
        <dbReference type="ARBA" id="ARBA00022777"/>
    </source>
</evidence>
<feature type="binding site" evidence="6">
    <location>
        <position position="488"/>
    </location>
    <ligand>
        <name>ATP</name>
        <dbReference type="ChEBI" id="CHEBI:30616"/>
    </ligand>
</feature>
<evidence type="ECO:0000259" key="8">
    <source>
        <dbReference type="PROSITE" id="PS50011"/>
    </source>
</evidence>
<accession>A0AAN7HHF7</accession>
<dbReference type="GO" id="GO:0034501">
    <property type="term" value="P:protein localization to kinetochore"/>
    <property type="evidence" value="ECO:0007669"/>
    <property type="project" value="TreeGrafter"/>
</dbReference>
<dbReference type="Gene3D" id="1.10.510.10">
    <property type="entry name" value="Transferase(Phosphotransferase) domain 1"/>
    <property type="match status" value="1"/>
</dbReference>
<feature type="region of interest" description="Disordered" evidence="7">
    <location>
        <begin position="340"/>
        <end position="373"/>
    </location>
</feature>
<feature type="compositionally biased region" description="Polar residues" evidence="7">
    <location>
        <begin position="340"/>
        <end position="350"/>
    </location>
</feature>
<dbReference type="Pfam" id="PF00069">
    <property type="entry name" value="Pkinase"/>
    <property type="match status" value="1"/>
</dbReference>
<dbReference type="GO" id="GO:0007059">
    <property type="term" value="P:chromosome segregation"/>
    <property type="evidence" value="ECO:0007669"/>
    <property type="project" value="TreeGrafter"/>
</dbReference>
<reference evidence="9" key="1">
    <citation type="journal article" date="2023" name="Mol. Phylogenet. Evol.">
        <title>Genome-scale phylogeny and comparative genomics of the fungal order Sordariales.</title>
        <authorList>
            <person name="Hensen N."/>
            <person name="Bonometti L."/>
            <person name="Westerberg I."/>
            <person name="Brannstrom I.O."/>
            <person name="Guillou S."/>
            <person name="Cros-Aarteil S."/>
            <person name="Calhoun S."/>
            <person name="Haridas S."/>
            <person name="Kuo A."/>
            <person name="Mondo S."/>
            <person name="Pangilinan J."/>
            <person name="Riley R."/>
            <person name="LaButti K."/>
            <person name="Andreopoulos B."/>
            <person name="Lipzen A."/>
            <person name="Chen C."/>
            <person name="Yan M."/>
            <person name="Daum C."/>
            <person name="Ng V."/>
            <person name="Clum A."/>
            <person name="Steindorff A."/>
            <person name="Ohm R.A."/>
            <person name="Martin F."/>
            <person name="Silar P."/>
            <person name="Natvig D.O."/>
            <person name="Lalanne C."/>
            <person name="Gautier V."/>
            <person name="Ament-Velasquez S.L."/>
            <person name="Kruys A."/>
            <person name="Hutchinson M.I."/>
            <person name="Powell A.J."/>
            <person name="Barry K."/>
            <person name="Miller A.N."/>
            <person name="Grigoriev I.V."/>
            <person name="Debuchy R."/>
            <person name="Gladieux P."/>
            <person name="Hiltunen Thoren M."/>
            <person name="Johannesson H."/>
        </authorList>
    </citation>
    <scope>NUCLEOTIDE SEQUENCE</scope>
    <source>
        <strain evidence="9">CBS 532.94</strain>
    </source>
</reference>
<dbReference type="InterPro" id="IPR008271">
    <property type="entry name" value="Ser/Thr_kinase_AS"/>
</dbReference>
<feature type="domain" description="Protein kinase" evidence="8">
    <location>
        <begin position="460"/>
        <end position="753"/>
    </location>
</feature>
<feature type="region of interest" description="Disordered" evidence="7">
    <location>
        <begin position="65"/>
        <end position="327"/>
    </location>
</feature>